<evidence type="ECO:0000256" key="3">
    <source>
        <dbReference type="ARBA" id="ARBA00022553"/>
    </source>
</evidence>
<dbReference type="Gene3D" id="3.40.50.2300">
    <property type="match status" value="1"/>
</dbReference>
<dbReference type="Gene3D" id="1.10.10.60">
    <property type="entry name" value="Homeodomain-like"/>
    <property type="match status" value="2"/>
</dbReference>
<keyword evidence="3 8" id="KW-0597">Phosphoprotein</keyword>
<dbReference type="Pfam" id="PF00072">
    <property type="entry name" value="Response_reg"/>
    <property type="match status" value="1"/>
</dbReference>
<accession>A0ABR8MPL6</accession>
<evidence type="ECO:0000259" key="10">
    <source>
        <dbReference type="PROSITE" id="PS50110"/>
    </source>
</evidence>
<evidence type="ECO:0000256" key="2">
    <source>
        <dbReference type="ARBA" id="ARBA00022490"/>
    </source>
</evidence>
<evidence type="ECO:0000259" key="9">
    <source>
        <dbReference type="PROSITE" id="PS01124"/>
    </source>
</evidence>
<dbReference type="SMART" id="SM00448">
    <property type="entry name" value="REC"/>
    <property type="match status" value="1"/>
</dbReference>
<evidence type="ECO:0000256" key="8">
    <source>
        <dbReference type="PROSITE-ProRule" id="PRU00169"/>
    </source>
</evidence>
<dbReference type="PRINTS" id="PR00032">
    <property type="entry name" value="HTHARAC"/>
</dbReference>
<organism evidence="11 12">
    <name type="scientific">Paenibacillus terricola</name>
    <dbReference type="NCBI Taxonomy" id="2763503"/>
    <lineage>
        <taxon>Bacteria</taxon>
        <taxon>Bacillati</taxon>
        <taxon>Bacillota</taxon>
        <taxon>Bacilli</taxon>
        <taxon>Bacillales</taxon>
        <taxon>Paenibacillaceae</taxon>
        <taxon>Paenibacillus</taxon>
    </lineage>
</organism>
<evidence type="ECO:0000256" key="4">
    <source>
        <dbReference type="ARBA" id="ARBA00023012"/>
    </source>
</evidence>
<evidence type="ECO:0000256" key="1">
    <source>
        <dbReference type="ARBA" id="ARBA00004496"/>
    </source>
</evidence>
<dbReference type="CDD" id="cd17536">
    <property type="entry name" value="REC_YesN-like"/>
    <property type="match status" value="1"/>
</dbReference>
<dbReference type="SMART" id="SM00342">
    <property type="entry name" value="HTH_ARAC"/>
    <property type="match status" value="1"/>
</dbReference>
<sequence length="521" mass="59713">MTDTSLCRVVIVDDEILIRQGIKHYLNWEQEGFQIVGEASNGKEALELIELTKPHIVLTDIVMPIMDGEEMTRILKASRPEIEVIVLSSFSEFHYVRSTFQSGVADYILKPKLDAQELLAILRKTAGRIPMLQLERSNERAASSIEKKMEKLLSGFDTVESDGTVQEAFPYDRYWLLGTDLRRAGQQSEGTASMLQELAVRLLKDHPIEYRIAVTENQHWILLLNASIRTRAAIDKLAEAIADSTISFELGWMLSRTFEDFNQLGEIYRGELQKLLGYRFYLPAQHLLSMDQLPAAAKSVGPFQLNDFADQLRRKQFGQALDYLREHVTAMSGDYRMDIFEFKSFLSNIIFNMIVLLGNMDIDVKSLEEHKYAYFKSIEEAKYADDVVDQLNAFIGEAEELIGAKDQTTNPNMQLLLDYIHTHFTETLTLTEVAKVFHFNPSYLSTFFASHNPEGFNEYLNKIRVEKASELLRDGEASISEISGMVGYSDHSYFTKVFKKRTGLSPSQYRIQQLQRQQRKD</sequence>
<dbReference type="PANTHER" id="PTHR42713">
    <property type="entry name" value="HISTIDINE KINASE-RELATED"/>
    <property type="match status" value="1"/>
</dbReference>
<feature type="domain" description="Response regulatory" evidence="10">
    <location>
        <begin position="8"/>
        <end position="125"/>
    </location>
</feature>
<dbReference type="InterPro" id="IPR018060">
    <property type="entry name" value="HTH_AraC"/>
</dbReference>
<feature type="domain" description="HTH araC/xylS-type" evidence="9">
    <location>
        <begin position="414"/>
        <end position="512"/>
    </location>
</feature>
<dbReference type="SUPFAM" id="SSF46689">
    <property type="entry name" value="Homeodomain-like"/>
    <property type="match status" value="2"/>
</dbReference>
<evidence type="ECO:0000256" key="6">
    <source>
        <dbReference type="ARBA" id="ARBA00023125"/>
    </source>
</evidence>
<comment type="subcellular location">
    <subcellularLocation>
        <location evidence="1">Cytoplasm</location>
    </subcellularLocation>
</comment>
<dbReference type="InterPro" id="IPR051552">
    <property type="entry name" value="HptR"/>
</dbReference>
<keyword evidence="5" id="KW-0805">Transcription regulation</keyword>
<dbReference type="SUPFAM" id="SSF52172">
    <property type="entry name" value="CheY-like"/>
    <property type="match status" value="1"/>
</dbReference>
<dbReference type="EMBL" id="JACXZA010000001">
    <property type="protein sequence ID" value="MBD3917927.1"/>
    <property type="molecule type" value="Genomic_DNA"/>
</dbReference>
<dbReference type="InterPro" id="IPR011006">
    <property type="entry name" value="CheY-like_superfamily"/>
</dbReference>
<proteinExistence type="predicted"/>
<comment type="caution">
    <text evidence="11">The sequence shown here is derived from an EMBL/GenBank/DDBJ whole genome shotgun (WGS) entry which is preliminary data.</text>
</comment>
<dbReference type="PANTHER" id="PTHR42713:SF3">
    <property type="entry name" value="TRANSCRIPTIONAL REGULATORY PROTEIN HPTR"/>
    <property type="match status" value="1"/>
</dbReference>
<protein>
    <submittedName>
        <fullName evidence="11">Response regulator transcription factor</fullName>
    </submittedName>
</protein>
<reference evidence="11 12" key="1">
    <citation type="submission" date="2020-09" db="EMBL/GenBank/DDBJ databases">
        <title>Paenibacillus sp. strain PR3 16S rRNA gene Genome sequencing and assembly.</title>
        <authorList>
            <person name="Kim J."/>
        </authorList>
    </citation>
    <scope>NUCLEOTIDE SEQUENCE [LARGE SCALE GENOMIC DNA]</scope>
    <source>
        <strain evidence="11 12">PR3</strain>
    </source>
</reference>
<keyword evidence="12" id="KW-1185">Reference proteome</keyword>
<feature type="modified residue" description="4-aspartylphosphate" evidence="8">
    <location>
        <position position="60"/>
    </location>
</feature>
<keyword evidence="2" id="KW-0963">Cytoplasm</keyword>
<dbReference type="InterPro" id="IPR001789">
    <property type="entry name" value="Sig_transdc_resp-reg_receiver"/>
</dbReference>
<dbReference type="Proteomes" id="UP000609346">
    <property type="component" value="Unassembled WGS sequence"/>
</dbReference>
<evidence type="ECO:0000256" key="5">
    <source>
        <dbReference type="ARBA" id="ARBA00023015"/>
    </source>
</evidence>
<dbReference type="InterPro" id="IPR009057">
    <property type="entry name" value="Homeodomain-like_sf"/>
</dbReference>
<evidence type="ECO:0000256" key="7">
    <source>
        <dbReference type="ARBA" id="ARBA00023163"/>
    </source>
</evidence>
<keyword evidence="6" id="KW-0238">DNA-binding</keyword>
<keyword evidence="4" id="KW-0902">Two-component regulatory system</keyword>
<gene>
    <name evidence="11" type="ORF">H8B09_04110</name>
</gene>
<dbReference type="PROSITE" id="PS50110">
    <property type="entry name" value="RESPONSE_REGULATORY"/>
    <property type="match status" value="1"/>
</dbReference>
<evidence type="ECO:0000313" key="11">
    <source>
        <dbReference type="EMBL" id="MBD3917927.1"/>
    </source>
</evidence>
<evidence type="ECO:0000313" key="12">
    <source>
        <dbReference type="Proteomes" id="UP000609346"/>
    </source>
</evidence>
<name>A0ABR8MPL6_9BACL</name>
<keyword evidence="7" id="KW-0804">Transcription</keyword>
<dbReference type="InterPro" id="IPR020449">
    <property type="entry name" value="Tscrpt_reg_AraC-type_HTH"/>
</dbReference>
<dbReference type="RefSeq" id="WP_191202181.1">
    <property type="nucleotide sequence ID" value="NZ_JACXZA010000001.1"/>
</dbReference>
<dbReference type="Pfam" id="PF12833">
    <property type="entry name" value="HTH_18"/>
    <property type="match status" value="1"/>
</dbReference>
<dbReference type="PROSITE" id="PS01124">
    <property type="entry name" value="HTH_ARAC_FAMILY_2"/>
    <property type="match status" value="1"/>
</dbReference>